<reference evidence="1 2" key="1">
    <citation type="submission" date="2019-07" db="EMBL/GenBank/DDBJ databases">
        <authorList>
            <person name="Kim J."/>
        </authorList>
    </citation>
    <scope>NUCLEOTIDE SEQUENCE [LARGE SCALE GENOMIC DNA]</scope>
    <source>
        <strain evidence="1 2">N4</strain>
    </source>
</reference>
<accession>A0A559IXA1</accession>
<protein>
    <submittedName>
        <fullName evidence="1">Uncharacterized protein</fullName>
    </submittedName>
</protein>
<dbReference type="RefSeq" id="WP_144987548.1">
    <property type="nucleotide sequence ID" value="NZ_VNJK01000001.1"/>
</dbReference>
<dbReference type="AlphaFoldDB" id="A0A559IXA1"/>
<evidence type="ECO:0000313" key="1">
    <source>
        <dbReference type="EMBL" id="TVX92260.1"/>
    </source>
</evidence>
<gene>
    <name evidence="1" type="ORF">FPZ44_03795</name>
</gene>
<sequence>MTKAKEAVQATEETAVQTAGTTAPAVMSNANYIALAIQAKQEGFLAANEGLDLDYVRMGQYLKISKKGNFVEARDELVSYGDTIDVVVAKAEKRYTLWGLEESPEDGVLIVSDPVEADAIAALESWLSQNPERAADYSIKDIQLRLTTFIVPVHANGQVMLGPDQAPTIYLMSFAQGDTFGFGNYAMGIFDGKSKSIGVPANTGANKVVTRMVTEERTRAGSKDSYLGLKFECLGMFNPADYGITV</sequence>
<evidence type="ECO:0000313" key="2">
    <source>
        <dbReference type="Proteomes" id="UP000318102"/>
    </source>
</evidence>
<keyword evidence="2" id="KW-1185">Reference proteome</keyword>
<proteinExistence type="predicted"/>
<organism evidence="1 2">
    <name type="scientific">Paenibacillus agilis</name>
    <dbReference type="NCBI Taxonomy" id="3020863"/>
    <lineage>
        <taxon>Bacteria</taxon>
        <taxon>Bacillati</taxon>
        <taxon>Bacillota</taxon>
        <taxon>Bacilli</taxon>
        <taxon>Bacillales</taxon>
        <taxon>Paenibacillaceae</taxon>
        <taxon>Paenibacillus</taxon>
    </lineage>
</organism>
<dbReference type="EMBL" id="VNJK01000001">
    <property type="protein sequence ID" value="TVX92260.1"/>
    <property type="molecule type" value="Genomic_DNA"/>
</dbReference>
<comment type="caution">
    <text evidence="1">The sequence shown here is derived from an EMBL/GenBank/DDBJ whole genome shotgun (WGS) entry which is preliminary data.</text>
</comment>
<dbReference type="OrthoDB" id="2988510at2"/>
<dbReference type="Proteomes" id="UP000318102">
    <property type="component" value="Unassembled WGS sequence"/>
</dbReference>
<name>A0A559IXA1_9BACL</name>